<dbReference type="AlphaFoldDB" id="A0A2Z2NQX0"/>
<evidence type="ECO:0008006" key="3">
    <source>
        <dbReference type="Google" id="ProtNLM"/>
    </source>
</evidence>
<proteinExistence type="predicted"/>
<dbReference type="InterPro" id="IPR008318">
    <property type="entry name" value="UCP030820"/>
</dbReference>
<dbReference type="OrthoDB" id="9800421at2"/>
<evidence type="ECO:0000313" key="2">
    <source>
        <dbReference type="Proteomes" id="UP000250079"/>
    </source>
</evidence>
<protein>
    <recommendedName>
        <fullName evidence="3">DUF934 domain-containing protein</fullName>
    </recommendedName>
</protein>
<dbReference type="Proteomes" id="UP000250079">
    <property type="component" value="Chromosome"/>
</dbReference>
<sequence length="163" mass="18121">MPLLRNGQLVSKNPWVRLEDDADYPLQSTDASAAQAPVLASLTRFLALQAVGSHTVSGVYLAPEDDVQLLAGHLHRIQLIVIDFPKFTDGRGYSQARMLRDHFHFSGELRASGDIRPDQLLFMARAGIDAFEFTEAPDELLVKQILSRFRVNYQPSYALPVAG</sequence>
<name>A0A2Z2NQX0_9GAMM</name>
<gene>
    <name evidence="1" type="ORF">IMCC3135_11505</name>
</gene>
<dbReference type="RefSeq" id="WP_157735920.1">
    <property type="nucleotide sequence ID" value="NZ_CP018632.1"/>
</dbReference>
<evidence type="ECO:0000313" key="1">
    <source>
        <dbReference type="EMBL" id="ASJ72391.1"/>
    </source>
</evidence>
<dbReference type="PIRSF" id="PIRSF030820">
    <property type="entry name" value="UCP030820"/>
    <property type="match status" value="1"/>
</dbReference>
<dbReference type="KEGG" id="gai:IMCC3135_11505"/>
<accession>A0A2Z2NQX0</accession>
<dbReference type="EMBL" id="CP018632">
    <property type="protein sequence ID" value="ASJ72391.1"/>
    <property type="molecule type" value="Genomic_DNA"/>
</dbReference>
<organism evidence="1 2">
    <name type="scientific">Granulosicoccus antarcticus IMCC3135</name>
    <dbReference type="NCBI Taxonomy" id="1192854"/>
    <lineage>
        <taxon>Bacteria</taxon>
        <taxon>Pseudomonadati</taxon>
        <taxon>Pseudomonadota</taxon>
        <taxon>Gammaproteobacteria</taxon>
        <taxon>Chromatiales</taxon>
        <taxon>Granulosicoccaceae</taxon>
        <taxon>Granulosicoccus</taxon>
    </lineage>
</organism>
<reference evidence="1 2" key="1">
    <citation type="submission" date="2016-12" db="EMBL/GenBank/DDBJ databases">
        <authorList>
            <person name="Song W.-J."/>
            <person name="Kurnit D.M."/>
        </authorList>
    </citation>
    <scope>NUCLEOTIDE SEQUENCE [LARGE SCALE GENOMIC DNA]</scope>
    <source>
        <strain evidence="1 2">IMCC3135</strain>
    </source>
</reference>
<keyword evidence="2" id="KW-1185">Reference proteome</keyword>
<dbReference type="Pfam" id="PF06073">
    <property type="entry name" value="DUF934"/>
    <property type="match status" value="1"/>
</dbReference>